<evidence type="ECO:0000313" key="2">
    <source>
        <dbReference type="EMBL" id="OBQ43584.1"/>
    </source>
</evidence>
<protein>
    <submittedName>
        <fullName evidence="2">Uncharacterized protein</fullName>
    </submittedName>
</protein>
<dbReference type="PATRIC" id="fig|1710896.3.peg.559"/>
<comment type="caution">
    <text evidence="2">The sequence shown here is derived from an EMBL/GenBank/DDBJ whole genome shotgun (WGS) entry which is preliminary data.</text>
</comment>
<name>A0A1B7X2I0_APHFL</name>
<dbReference type="Proteomes" id="UP000092093">
    <property type="component" value="Unassembled WGS sequence"/>
</dbReference>
<dbReference type="InterPro" id="IPR037053">
    <property type="entry name" value="Phage_tail_collar_dom_sf"/>
</dbReference>
<dbReference type="Gene3D" id="3.90.1340.10">
    <property type="entry name" value="Phage tail collar domain"/>
    <property type="match status" value="1"/>
</dbReference>
<proteinExistence type="predicted"/>
<accession>A0A1B7X2I0</accession>
<dbReference type="EMBL" id="LJOW01000049">
    <property type="protein sequence ID" value="OBQ43584.1"/>
    <property type="molecule type" value="Genomic_DNA"/>
</dbReference>
<evidence type="ECO:0000313" key="3">
    <source>
        <dbReference type="Proteomes" id="UP000092093"/>
    </source>
</evidence>
<sequence>MPLPNYQYGTIPTPDEFNAFIRPRFDRDPNEDEYPGHLQRLSDSSLSNEAGNIKPDFRSFENALRVTAGSGLNILFSGGTIELLNNTKINVVAGSLALPNNATVWIYVGDNGVVSYSVGYPNNVIVMAKVTTFANAVTTVDDYRDRKTFKILRHIFSGDESTGGLLKIATQENVFAGEDDTKALSSLKLELWKRYNNLVSSKPGGNIFYVDEKNGKADDSLLNPGTDQYSPFRTIERAMLEVARRSYRPNTNNQIDVYDEATVYLAPGNYIVDNRPGVSDFVQIQPLSLETEIVQPLQVGNIQTYNTETKVLTLANTSNATYEELKPGQQIFGGNGSRAIIDTAINNTGSYRIKNIVGSWSGVGDIVVVTKYSYFNPPTGGVVIPRGCSIVASDLRKTKIIPRYVGDVATWELNNPYDPNLQCECSPDNSSIGRTAIFKATGGSLITGLTFFDNKSIKTTHHLCSATEPASTLELSDESYGYYPKIERAFSNTLNPPMNAGELDAVSEETIITALATDNTSVDDDGFLDINSVNGSSVYVFNCSLRSRFGMCGISCDGSKLQGLKSIVASQFTNVSLQSDPRAFVVNLNSPGGKSYKDTWRHFSFSAINNGYMQIVSCFVVCAGTHFKTLSGGELSVTNSCSNFGDISLFADGYSNHALPQDSGGTITKIVPPKPIVSNVLNYAISGFVSSLSTATKIYIDGPFNPQRISPFSLLQNELIYVVGADNVEYSARLVSSVNLVGTDSNGHYFNVLDTNNDIYTNRNLIDTLPVIIKRNPDERKPDDRIFWFRVDGVNRNPQENYILKFNADEMPNLQINKNLFISSVKSVDSAGNVLPSGSYYISLLNADGINDKNDDLYPQLNVDMPDPNSVLSRSYIAAKTVLLALTIPEEQTIQLLETSSNERLIRKDNQQVNIYPEFIKPSLIRASGHTWEWVGYNNYSSALPKFHTRVLTLAESVAKMKRETNGGRVYSCGMDQDGNYFIGDKIIDTKTGDETNLNSGESDSKVFKRLTVTERLFLYPNSTLDLRSAQLNFDTRSRFLAPIPTDSGVYATTESPGFVELTTDEEAIDGLDDKRAITPKSLKSALDLKQNKITTAELRDMVDAAIPVGKIEKYFRSTLPSSRWKWAHGQEVLRSEISTELVADLVALGAPYSGNGTTTVRLPDSRGRVFLGAGEDYALGATGGAATHTLTTNEMPSHGHTSTTGAHIHTISDPGHSHTLTQVQINFPGYPDGSDGYQPGGAGSRNDYAWGRHTTDWGGSNITETSINYGIAVSVNPTGDSQPHNNMQPFLASNFIIKVK</sequence>
<organism evidence="2 3">
    <name type="scientific">Aphanizomenon flos-aquae WA102</name>
    <dbReference type="NCBI Taxonomy" id="1710896"/>
    <lineage>
        <taxon>Bacteria</taxon>
        <taxon>Bacillati</taxon>
        <taxon>Cyanobacteriota</taxon>
        <taxon>Cyanophyceae</taxon>
        <taxon>Nostocales</taxon>
        <taxon>Aphanizomenonaceae</taxon>
        <taxon>Aphanizomenon</taxon>
    </lineage>
</organism>
<reference evidence="2 3" key="1">
    <citation type="submission" date="2015-09" db="EMBL/GenBank/DDBJ databases">
        <title>Aphanizomenon flos-aquae WA102.</title>
        <authorList>
            <person name="Driscoll C."/>
        </authorList>
    </citation>
    <scope>NUCLEOTIDE SEQUENCE [LARGE SCALE GENOMIC DNA]</scope>
    <source>
        <strain evidence="2">WA102</strain>
    </source>
</reference>
<dbReference type="SUPFAM" id="SSF88874">
    <property type="entry name" value="Receptor-binding domain of short tail fibre protein gp12"/>
    <property type="match status" value="1"/>
</dbReference>
<gene>
    <name evidence="2" type="ORF">AN484_11630</name>
</gene>
<evidence type="ECO:0000256" key="1">
    <source>
        <dbReference type="SAM" id="MobiDB-lite"/>
    </source>
</evidence>
<feature type="region of interest" description="Disordered" evidence="1">
    <location>
        <begin position="28"/>
        <end position="47"/>
    </location>
</feature>